<dbReference type="InterPro" id="IPR017900">
    <property type="entry name" value="4Fe4S_Fe_S_CS"/>
</dbReference>
<evidence type="ECO:0000256" key="2">
    <source>
        <dbReference type="ARBA" id="ARBA00023004"/>
    </source>
</evidence>
<dbReference type="PROSITE" id="PS00198">
    <property type="entry name" value="4FE4S_FER_1"/>
    <property type="match status" value="1"/>
</dbReference>
<reference evidence="5 6" key="1">
    <citation type="journal article" date="2021" name="Genome Biol. Evol.">
        <title>Complete Genome Sequencing of a Novel Gloeobacter Species from a Waterfall Cave in Mexico.</title>
        <authorList>
            <person name="Saw J.H."/>
            <person name="Cardona T."/>
            <person name="Montejano G."/>
        </authorList>
    </citation>
    <scope>NUCLEOTIDE SEQUENCE [LARGE SCALE GENOMIC DNA]</scope>
    <source>
        <strain evidence="5">MG652769</strain>
    </source>
</reference>
<evidence type="ECO:0000313" key="6">
    <source>
        <dbReference type="Proteomes" id="UP001054846"/>
    </source>
</evidence>
<keyword evidence="1" id="KW-0479">Metal-binding</keyword>
<dbReference type="Gene3D" id="3.20.20.100">
    <property type="entry name" value="NADP-dependent oxidoreductase domain"/>
    <property type="match status" value="1"/>
</dbReference>
<protein>
    <submittedName>
        <fullName evidence="5">Aldo/keto reductase</fullName>
    </submittedName>
</protein>
<proteinExistence type="predicted"/>
<accession>A0ABY3PQR8</accession>
<dbReference type="InterPro" id="IPR023210">
    <property type="entry name" value="NADP_OxRdtase_dom"/>
</dbReference>
<dbReference type="SUPFAM" id="SSF46548">
    <property type="entry name" value="alpha-helical ferredoxin"/>
    <property type="match status" value="1"/>
</dbReference>
<dbReference type="RefSeq" id="WP_230843241.1">
    <property type="nucleotide sequence ID" value="NZ_CP063845.1"/>
</dbReference>
<sequence>MLYRRFGKTDLRLSVFTFGAMRYLASKENAVHTVKEAVRLGINHLETARGYGESEKFLGAAFRAGVPRDKVYVTTKIPPTPDGETMRRQIEESLSRLGIDRIDIFDLHGINTREHLELSVRKNGCLDAIRRAMAEGLIGHLGFSTHGPLPLILDTIATGEFESVNLHYYYFNQRNAPAVELAHRLDMGVFIISPTDKGGQLFKPPARLVELCAPYTPIAVNHRFLLCDPRVHTLSLGAANAAEFAPHLAVADLGGPLSAEEAAIIARLDRQFREIPSACEQCYQCLPCPEAIHIPEVLRLRNLAVGFEMDDFARYRYNMFGNAGHWFPGTKANSCTECGDCLPRCPVGLDIPALLGQTHQMLHQGERKRLWG</sequence>
<dbReference type="InterPro" id="IPR053135">
    <property type="entry name" value="AKR2_Oxidoreductase"/>
</dbReference>
<dbReference type="PROSITE" id="PS51379">
    <property type="entry name" value="4FE4S_FER_2"/>
    <property type="match status" value="1"/>
</dbReference>
<organism evidence="5 6">
    <name type="scientific">Gloeobacter morelensis MG652769</name>
    <dbReference type="NCBI Taxonomy" id="2781736"/>
    <lineage>
        <taxon>Bacteria</taxon>
        <taxon>Bacillati</taxon>
        <taxon>Cyanobacteriota</taxon>
        <taxon>Cyanophyceae</taxon>
        <taxon>Gloeobacterales</taxon>
        <taxon>Gloeobacteraceae</taxon>
        <taxon>Gloeobacter</taxon>
        <taxon>Gloeobacter morelensis</taxon>
    </lineage>
</organism>
<dbReference type="CDD" id="cd19096">
    <property type="entry name" value="AKR_Fe-S_oxidoreductase"/>
    <property type="match status" value="1"/>
</dbReference>
<feature type="domain" description="4Fe-4S ferredoxin-type" evidence="4">
    <location>
        <begin position="326"/>
        <end position="357"/>
    </location>
</feature>
<evidence type="ECO:0000259" key="4">
    <source>
        <dbReference type="PROSITE" id="PS51379"/>
    </source>
</evidence>
<dbReference type="InterPro" id="IPR017896">
    <property type="entry name" value="4Fe4S_Fe-S-bd"/>
</dbReference>
<keyword evidence="2" id="KW-0408">Iron</keyword>
<dbReference type="Proteomes" id="UP001054846">
    <property type="component" value="Chromosome"/>
</dbReference>
<evidence type="ECO:0000313" key="5">
    <source>
        <dbReference type="EMBL" id="UFP96000.1"/>
    </source>
</evidence>
<keyword evidence="6" id="KW-1185">Reference proteome</keyword>
<dbReference type="Pfam" id="PF13534">
    <property type="entry name" value="Fer4_17"/>
    <property type="match status" value="1"/>
</dbReference>
<dbReference type="SUPFAM" id="SSF51430">
    <property type="entry name" value="NAD(P)-linked oxidoreductase"/>
    <property type="match status" value="1"/>
</dbReference>
<dbReference type="PANTHER" id="PTHR43312">
    <property type="entry name" value="D-THREO-ALDOSE 1-DEHYDROGENASE"/>
    <property type="match status" value="1"/>
</dbReference>
<evidence type="ECO:0000256" key="1">
    <source>
        <dbReference type="ARBA" id="ARBA00022723"/>
    </source>
</evidence>
<gene>
    <name evidence="5" type="ORF">ISF26_07235</name>
</gene>
<dbReference type="PANTHER" id="PTHR43312:SF2">
    <property type="entry name" value="OXIDOREDUCTASE"/>
    <property type="match status" value="1"/>
</dbReference>
<keyword evidence="3" id="KW-0411">Iron-sulfur</keyword>
<dbReference type="InterPro" id="IPR036812">
    <property type="entry name" value="NAD(P)_OxRdtase_dom_sf"/>
</dbReference>
<name>A0ABY3PQR8_9CYAN</name>
<dbReference type="Pfam" id="PF00248">
    <property type="entry name" value="Aldo_ket_red"/>
    <property type="match status" value="1"/>
</dbReference>
<dbReference type="EMBL" id="CP063845">
    <property type="protein sequence ID" value="UFP96000.1"/>
    <property type="molecule type" value="Genomic_DNA"/>
</dbReference>
<evidence type="ECO:0000256" key="3">
    <source>
        <dbReference type="ARBA" id="ARBA00023014"/>
    </source>
</evidence>